<organism evidence="2 3">
    <name type="scientific">Longimonas halophila</name>
    <dbReference type="NCBI Taxonomy" id="1469170"/>
    <lineage>
        <taxon>Bacteria</taxon>
        <taxon>Pseudomonadati</taxon>
        <taxon>Rhodothermota</taxon>
        <taxon>Rhodothermia</taxon>
        <taxon>Rhodothermales</taxon>
        <taxon>Salisaetaceae</taxon>
        <taxon>Longimonas</taxon>
    </lineage>
</organism>
<feature type="signal peptide" evidence="1">
    <location>
        <begin position="1"/>
        <end position="17"/>
    </location>
</feature>
<evidence type="ECO:0000256" key="1">
    <source>
        <dbReference type="SAM" id="SignalP"/>
    </source>
</evidence>
<reference evidence="2 3" key="1">
    <citation type="submission" date="2017-10" db="EMBL/GenBank/DDBJ databases">
        <title>Draft genome of Longimonas halophila.</title>
        <authorList>
            <person name="Goh K.M."/>
            <person name="Shamsir M.S."/>
            <person name="Lim S.W."/>
        </authorList>
    </citation>
    <scope>NUCLEOTIDE SEQUENCE [LARGE SCALE GENOMIC DNA]</scope>
    <source>
        <strain evidence="2 3">KCTC 42399</strain>
    </source>
</reference>
<evidence type="ECO:0008006" key="4">
    <source>
        <dbReference type="Google" id="ProtNLM"/>
    </source>
</evidence>
<name>A0A2H3P5W3_9BACT</name>
<dbReference type="SUPFAM" id="SSF63825">
    <property type="entry name" value="YWTD domain"/>
    <property type="match status" value="1"/>
</dbReference>
<comment type="caution">
    <text evidence="2">The sequence shown here is derived from an EMBL/GenBank/DDBJ whole genome shotgun (WGS) entry which is preliminary data.</text>
</comment>
<keyword evidence="3" id="KW-1185">Reference proteome</keyword>
<proteinExistence type="predicted"/>
<dbReference type="Proteomes" id="UP000221024">
    <property type="component" value="Unassembled WGS sequence"/>
</dbReference>
<evidence type="ECO:0000313" key="2">
    <source>
        <dbReference type="EMBL" id="PEN07632.1"/>
    </source>
</evidence>
<dbReference type="InterPro" id="IPR011042">
    <property type="entry name" value="6-blade_b-propeller_TolB-like"/>
</dbReference>
<gene>
    <name evidence="2" type="ORF">CRI93_06525</name>
</gene>
<feature type="chain" id="PRO_5013964569" description="6-bladed beta-propeller" evidence="1">
    <location>
        <begin position="18"/>
        <end position="343"/>
    </location>
</feature>
<dbReference type="EMBL" id="PDEP01000005">
    <property type="protein sequence ID" value="PEN07632.1"/>
    <property type="molecule type" value="Genomic_DNA"/>
</dbReference>
<sequence>MLTGLLFVVAALTAANARGQADPTPFDDAFTVTGETVLEGDETVPLTAIINPHITAERIYIADYQSHQIAIYDHDGTRLAETGQLGQGPGDVQMPFEMKPDPDSEQIFVYERGNLRIQVFDAALNHVAMWGRAIQTDHLFPVEHGGRSRMVTIGPNACESSICAVRVYDADGTPLQDMAFVDETPFTATWKGNVAGDTVFVANVHNPGVQSYTLEGEHVVSFPVDSPSTAFLEAESEQYDSREAFMADRRELFSQPYSTIRDLFVHQNYVFVQHQNKNRGDDAPRYFLDVFDREGTLLAHGIETPGVLRSVTDAFYFIEDDEGPDFGRLTIRRATLNAEAWPR</sequence>
<accession>A0A2H3P5W3</accession>
<protein>
    <recommendedName>
        <fullName evidence="4">6-bladed beta-propeller</fullName>
    </recommendedName>
</protein>
<dbReference type="AlphaFoldDB" id="A0A2H3P5W3"/>
<dbReference type="Gene3D" id="2.120.10.30">
    <property type="entry name" value="TolB, C-terminal domain"/>
    <property type="match status" value="1"/>
</dbReference>
<evidence type="ECO:0000313" key="3">
    <source>
        <dbReference type="Proteomes" id="UP000221024"/>
    </source>
</evidence>
<keyword evidence="1" id="KW-0732">Signal</keyword>